<dbReference type="Proteomes" id="UP000304148">
    <property type="component" value="Chromosome"/>
</dbReference>
<dbReference type="EMBL" id="LS992241">
    <property type="protein sequence ID" value="SYX87681.1"/>
    <property type="molecule type" value="Genomic_DNA"/>
</dbReference>
<evidence type="ECO:0000256" key="1">
    <source>
        <dbReference type="SAM" id="MobiDB-lite"/>
    </source>
</evidence>
<evidence type="ECO:0000313" key="2">
    <source>
        <dbReference type="EMBL" id="SYX85930.1"/>
    </source>
</evidence>
<protein>
    <submittedName>
        <fullName evidence="2">Uncharacterized protein</fullName>
    </submittedName>
</protein>
<dbReference type="EMBL" id="LS992241">
    <property type="protein sequence ID" value="SYX85930.1"/>
    <property type="molecule type" value="Genomic_DNA"/>
</dbReference>
<reference evidence="2" key="2">
    <citation type="submission" date="2018-08" db="EMBL/GenBank/DDBJ databases">
        <authorList>
            <person name="Ferrada E.E."/>
            <person name="Latorre B.A."/>
        </authorList>
    </citation>
    <scope>NUCLEOTIDE SEQUENCE</scope>
    <source>
        <strain evidence="2">Paenibacillus B-LR1</strain>
    </source>
</reference>
<reference evidence="4" key="1">
    <citation type="submission" date="2018-08" db="EMBL/GenBank/DDBJ databases">
        <authorList>
            <person name="Chevrot R."/>
        </authorList>
    </citation>
    <scope>NUCLEOTIDE SEQUENCE [LARGE SCALE GENOMIC DNA]</scope>
</reference>
<dbReference type="AlphaFoldDB" id="A0A383RG52"/>
<evidence type="ECO:0000313" key="3">
    <source>
        <dbReference type="EMBL" id="SYX87681.1"/>
    </source>
</evidence>
<name>A0A383RG52_PAEAL</name>
<feature type="region of interest" description="Disordered" evidence="1">
    <location>
        <begin position="1"/>
        <end position="39"/>
    </location>
</feature>
<organism evidence="2 4">
    <name type="scientific">Paenibacillus alvei</name>
    <name type="common">Bacillus alvei</name>
    <dbReference type="NCBI Taxonomy" id="44250"/>
    <lineage>
        <taxon>Bacteria</taxon>
        <taxon>Bacillati</taxon>
        <taxon>Bacillota</taxon>
        <taxon>Bacilli</taxon>
        <taxon>Bacillales</taxon>
        <taxon>Paenibacillaceae</taxon>
        <taxon>Paenibacillus</taxon>
    </lineage>
</organism>
<gene>
    <name evidence="2" type="ORF">PBLR_14352</name>
    <name evidence="3" type="ORF">PBLR_20025</name>
</gene>
<evidence type="ECO:0000313" key="4">
    <source>
        <dbReference type="Proteomes" id="UP000304148"/>
    </source>
</evidence>
<sequence>MFGSDYKSSGVRAVPRRDIAAEDAGRKPSDVTKRQMTDEERARMEKIGPYKTYNGKHSKIIVPGVHSK</sequence>
<feature type="compositionally biased region" description="Basic and acidic residues" evidence="1">
    <location>
        <begin position="15"/>
        <end position="39"/>
    </location>
</feature>
<proteinExistence type="predicted"/>
<accession>A0A383RG52</accession>
<dbReference type="RefSeq" id="WP_138187876.1">
    <property type="nucleotide sequence ID" value="NZ_LS992241.1"/>
</dbReference>